<dbReference type="Proteomes" id="UP000033861">
    <property type="component" value="Unassembled WGS sequence"/>
</dbReference>
<organism evidence="8 9">
    <name type="scientific">Candidatus Collierbacteria bacterium GW2011_GWF2_44_15</name>
    <dbReference type="NCBI Taxonomy" id="1618404"/>
    <lineage>
        <taxon>Bacteria</taxon>
        <taxon>Candidatus Collieribacteriota</taxon>
    </lineage>
</organism>
<keyword evidence="3 7" id="KW-0808">Transferase</keyword>
<dbReference type="Pfam" id="PF00162">
    <property type="entry name" value="PGK"/>
    <property type="match status" value="1"/>
</dbReference>
<dbReference type="GO" id="GO:0004618">
    <property type="term" value="F:phosphoglycerate kinase activity"/>
    <property type="evidence" value="ECO:0007669"/>
    <property type="project" value="UniProtKB-EC"/>
</dbReference>
<evidence type="ECO:0000256" key="7">
    <source>
        <dbReference type="RuleBase" id="RU000532"/>
    </source>
</evidence>
<dbReference type="GO" id="GO:0006094">
    <property type="term" value="P:gluconeogenesis"/>
    <property type="evidence" value="ECO:0007669"/>
    <property type="project" value="TreeGrafter"/>
</dbReference>
<proteinExistence type="inferred from homology"/>
<reference evidence="8 9" key="1">
    <citation type="journal article" date="2015" name="Nature">
        <title>rRNA introns, odd ribosomes, and small enigmatic genomes across a large radiation of phyla.</title>
        <authorList>
            <person name="Brown C.T."/>
            <person name="Hug L.A."/>
            <person name="Thomas B.C."/>
            <person name="Sharon I."/>
            <person name="Castelle C.J."/>
            <person name="Singh A."/>
            <person name="Wilkins M.J."/>
            <person name="Williams K.H."/>
            <person name="Banfield J.F."/>
        </authorList>
    </citation>
    <scope>NUCLEOTIDE SEQUENCE [LARGE SCALE GENOMIC DNA]</scope>
</reference>
<comment type="caution">
    <text evidence="8">The sequence shown here is derived from an EMBL/GenBank/DDBJ whole genome shotgun (WGS) entry which is preliminary data.</text>
</comment>
<evidence type="ECO:0000313" key="8">
    <source>
        <dbReference type="EMBL" id="KKT46541.1"/>
    </source>
</evidence>
<dbReference type="PRINTS" id="PR00477">
    <property type="entry name" value="PHGLYCKINASE"/>
</dbReference>
<dbReference type="InterPro" id="IPR036043">
    <property type="entry name" value="Phosphoglycerate_kinase_sf"/>
</dbReference>
<evidence type="ECO:0000256" key="6">
    <source>
        <dbReference type="ARBA" id="ARBA00022840"/>
    </source>
</evidence>
<accession>A0A0G1HGV0</accession>
<dbReference type="InterPro" id="IPR015824">
    <property type="entry name" value="Phosphoglycerate_kinase_N"/>
</dbReference>
<dbReference type="SUPFAM" id="SSF53748">
    <property type="entry name" value="Phosphoglycerate kinase"/>
    <property type="match status" value="1"/>
</dbReference>
<evidence type="ECO:0000256" key="3">
    <source>
        <dbReference type="ARBA" id="ARBA00022679"/>
    </source>
</evidence>
<dbReference type="EC" id="2.7.2.3" evidence="2 7"/>
<protein>
    <recommendedName>
        <fullName evidence="2 7">Phosphoglycerate kinase</fullName>
        <ecNumber evidence="2 7">2.7.2.3</ecNumber>
    </recommendedName>
</protein>
<evidence type="ECO:0000256" key="5">
    <source>
        <dbReference type="ARBA" id="ARBA00022777"/>
    </source>
</evidence>
<dbReference type="Gene3D" id="3.40.50.1260">
    <property type="entry name" value="Phosphoglycerate kinase, N-terminal domain"/>
    <property type="match status" value="3"/>
</dbReference>
<keyword evidence="6" id="KW-0067">ATP-binding</keyword>
<dbReference type="PANTHER" id="PTHR11406:SF23">
    <property type="entry name" value="PHOSPHOGLYCERATE KINASE 1, CHLOROPLASTIC-RELATED"/>
    <property type="match status" value="1"/>
</dbReference>
<dbReference type="AlphaFoldDB" id="A0A0G1HGV0"/>
<name>A0A0G1HGV0_9BACT</name>
<dbReference type="EMBL" id="LCHZ01000012">
    <property type="protein sequence ID" value="KKT46541.1"/>
    <property type="molecule type" value="Genomic_DNA"/>
</dbReference>
<dbReference type="GO" id="GO:0005524">
    <property type="term" value="F:ATP binding"/>
    <property type="evidence" value="ECO:0007669"/>
    <property type="project" value="UniProtKB-KW"/>
</dbReference>
<comment type="catalytic activity">
    <reaction evidence="1 7">
        <text>(2R)-3-phosphoglycerate + ATP = (2R)-3-phospho-glyceroyl phosphate + ADP</text>
        <dbReference type="Rhea" id="RHEA:14801"/>
        <dbReference type="ChEBI" id="CHEBI:30616"/>
        <dbReference type="ChEBI" id="CHEBI:57604"/>
        <dbReference type="ChEBI" id="CHEBI:58272"/>
        <dbReference type="ChEBI" id="CHEBI:456216"/>
        <dbReference type="EC" id="2.7.2.3"/>
    </reaction>
</comment>
<dbReference type="GO" id="GO:0005829">
    <property type="term" value="C:cytosol"/>
    <property type="evidence" value="ECO:0007669"/>
    <property type="project" value="TreeGrafter"/>
</dbReference>
<evidence type="ECO:0000256" key="1">
    <source>
        <dbReference type="ARBA" id="ARBA00000642"/>
    </source>
</evidence>
<keyword evidence="4" id="KW-0547">Nucleotide-binding</keyword>
<keyword evidence="5 7" id="KW-0418">Kinase</keyword>
<dbReference type="PATRIC" id="fig|1618404.3.peg.385"/>
<dbReference type="GO" id="GO:0006096">
    <property type="term" value="P:glycolytic process"/>
    <property type="evidence" value="ECO:0007669"/>
    <property type="project" value="InterPro"/>
</dbReference>
<evidence type="ECO:0000256" key="2">
    <source>
        <dbReference type="ARBA" id="ARBA00013061"/>
    </source>
</evidence>
<dbReference type="STRING" id="1618404.UW35_C0012G0014"/>
<sequence length="324" mass="35489">MLTPEQLKDKKVIIRSDLDVPVKDGRVENTFRLEALLPTINMCLENAHRTLLIGHMGRPEGQDPSLSLAPVQEWLKTRLNRDIPLIPSGFSPGEWWTGDFPISLLDNLRFHPGEENEDRGFASRIATGADLYIYDAFSTYRPCASMRIIPEIVPTMTGFQFDKEVAALTRVLKEPEHPTLLIASGAKTDKLEIIEKIRPYFDRVLLGGKLAAPQFLTVDGLDLNEGAIALFLSEIARAKTVVLNGPLGLYEDGVHANGTRKVLQGLKDSSAFTILGGGDTLSAIPSLGFAYTDYGFISTGGGAMLEFLATGTHPLLEVLNSLKK</sequence>
<dbReference type="PANTHER" id="PTHR11406">
    <property type="entry name" value="PHOSPHOGLYCERATE KINASE"/>
    <property type="match status" value="1"/>
</dbReference>
<dbReference type="InterPro" id="IPR001576">
    <property type="entry name" value="Phosphoglycerate_kinase"/>
</dbReference>
<dbReference type="GO" id="GO:0043531">
    <property type="term" value="F:ADP binding"/>
    <property type="evidence" value="ECO:0007669"/>
    <property type="project" value="TreeGrafter"/>
</dbReference>
<evidence type="ECO:0000256" key="4">
    <source>
        <dbReference type="ARBA" id="ARBA00022741"/>
    </source>
</evidence>
<gene>
    <name evidence="8" type="ORF">UW35_C0012G0014</name>
</gene>
<comment type="similarity">
    <text evidence="7">Belongs to the phosphoglycerate kinase family.</text>
</comment>
<evidence type="ECO:0000313" key="9">
    <source>
        <dbReference type="Proteomes" id="UP000033861"/>
    </source>
</evidence>